<protein>
    <recommendedName>
        <fullName evidence="4">F-box domain-containing protein</fullName>
    </recommendedName>
</protein>
<reference evidence="2" key="1">
    <citation type="submission" date="2018-04" db="EMBL/GenBank/DDBJ databases">
        <title>Whole genome sequencing of Hypsizygus marmoreus.</title>
        <authorList>
            <person name="Choi I.-G."/>
            <person name="Min B."/>
            <person name="Kim J.-G."/>
            <person name="Kim S."/>
            <person name="Oh Y.-L."/>
            <person name="Kong W.-S."/>
            <person name="Park H."/>
            <person name="Jeong J."/>
            <person name="Song E.-S."/>
        </authorList>
    </citation>
    <scope>NUCLEOTIDE SEQUENCE [LARGE SCALE GENOMIC DNA]</scope>
    <source>
        <strain evidence="2">51987-8</strain>
    </source>
</reference>
<dbReference type="InterPro" id="IPR036047">
    <property type="entry name" value="F-box-like_dom_sf"/>
</dbReference>
<accession>A0A369KDA4</accession>
<dbReference type="Proteomes" id="UP000076154">
    <property type="component" value="Unassembled WGS sequence"/>
</dbReference>
<proteinExistence type="predicted"/>
<evidence type="ECO:0000313" key="3">
    <source>
        <dbReference type="Proteomes" id="UP000076154"/>
    </source>
</evidence>
<evidence type="ECO:0008006" key="4">
    <source>
        <dbReference type="Google" id="ProtNLM"/>
    </source>
</evidence>
<evidence type="ECO:0000256" key="1">
    <source>
        <dbReference type="SAM" id="MobiDB-lite"/>
    </source>
</evidence>
<gene>
    <name evidence="2" type="ORF">Hypma_014076</name>
</gene>
<feature type="compositionally biased region" description="Basic and acidic residues" evidence="1">
    <location>
        <begin position="600"/>
        <end position="616"/>
    </location>
</feature>
<organism evidence="2 3">
    <name type="scientific">Hypsizygus marmoreus</name>
    <name type="common">White beech mushroom</name>
    <name type="synonym">Agaricus marmoreus</name>
    <dbReference type="NCBI Taxonomy" id="39966"/>
    <lineage>
        <taxon>Eukaryota</taxon>
        <taxon>Fungi</taxon>
        <taxon>Dikarya</taxon>
        <taxon>Basidiomycota</taxon>
        <taxon>Agaricomycotina</taxon>
        <taxon>Agaricomycetes</taxon>
        <taxon>Agaricomycetidae</taxon>
        <taxon>Agaricales</taxon>
        <taxon>Tricholomatineae</taxon>
        <taxon>Lyophyllaceae</taxon>
        <taxon>Hypsizygus</taxon>
    </lineage>
</organism>
<sequence>METAVNDLSPKPEQISTIEKAKRPAHKRRRTTKAQNIASTSDGPKRCTLEKLPFELIAEILLFTVSPKDVLAFARCNKFFCATLLNLSSSFIWRGVRKSYPVPPPEPISTFTESSYAAFLFDDGICETCKEETKSMYVSFGIRLRLCHRLQCMTKYRESGVLTSLLTLSTSPETRNISQCLPYVEANKCFSPALGAVRFYRKTDWEHEHNDLTSDPETYTTRNSRKIAFTTEYMALSKALYEWKELHQACDKRIRLANETFAKSISEKHGWDYWDMLNCTPYGALHRFKNTRLEEVIQTDYDRIASQIDEALVVLAEKRKRRSHETAYQKNRQDVSRHYDKLRSQATRIALPPLAVFRRLPIVSALQASPSTAESSSDLYKTFEKTSWVISRLDVELKKWTEKAKSDLGATLGYPNWKTASKKILHPVDRLTARFICKVCSKVAIRYKGDESLDFIGACAHQCAKSKKGKRDEGTWDAGRFVKDDKAIAAMIRLHALFDADPADPDSRLAVNTVIQCMSCEANIIMLAKDIVGHSHRHDDMEMRIPSVTETESYTNYKLYHSIVRRLTGPERSAAALRPKVDYGCRHCLYITQKILLENKPDDREADPNQDRDNSKRSKRKTRKEPTTRFSFDGLRSHLSEKHQFKCIRDEDVHVYEPHATTMVKWLETSLWP</sequence>
<evidence type="ECO:0000313" key="2">
    <source>
        <dbReference type="EMBL" id="RDB29743.1"/>
    </source>
</evidence>
<dbReference type="SUPFAM" id="SSF81383">
    <property type="entry name" value="F-box domain"/>
    <property type="match status" value="1"/>
</dbReference>
<dbReference type="AlphaFoldDB" id="A0A369KDA4"/>
<dbReference type="OrthoDB" id="3220023at2759"/>
<name>A0A369KDA4_HYPMA</name>
<dbReference type="InParanoid" id="A0A369KDA4"/>
<keyword evidence="3" id="KW-1185">Reference proteome</keyword>
<feature type="compositionally biased region" description="Polar residues" evidence="1">
    <location>
        <begin position="33"/>
        <end position="42"/>
    </location>
</feature>
<feature type="region of interest" description="Disordered" evidence="1">
    <location>
        <begin position="600"/>
        <end position="628"/>
    </location>
</feature>
<feature type="region of interest" description="Disordered" evidence="1">
    <location>
        <begin position="1"/>
        <end position="42"/>
    </location>
</feature>
<comment type="caution">
    <text evidence="2">The sequence shown here is derived from an EMBL/GenBank/DDBJ whole genome shotgun (WGS) entry which is preliminary data.</text>
</comment>
<feature type="compositionally biased region" description="Basic residues" evidence="1">
    <location>
        <begin position="23"/>
        <end position="32"/>
    </location>
</feature>
<dbReference type="EMBL" id="LUEZ02000009">
    <property type="protein sequence ID" value="RDB29743.1"/>
    <property type="molecule type" value="Genomic_DNA"/>
</dbReference>